<evidence type="ECO:0000313" key="2">
    <source>
        <dbReference type="Proteomes" id="UP000276133"/>
    </source>
</evidence>
<keyword evidence="2" id="KW-1185">Reference proteome</keyword>
<sequence length="70" mass="8220">MIVLNKNKELKCVCCNNIVLSILRNLGSLKLFRQSKLAFCPNSLWQAFIYQVKEKYLNQCLICCWKNVVH</sequence>
<dbReference type="Proteomes" id="UP000276133">
    <property type="component" value="Unassembled WGS sequence"/>
</dbReference>
<gene>
    <name evidence="1" type="ORF">BpHYR1_014698</name>
</gene>
<protein>
    <submittedName>
        <fullName evidence="1">Uncharacterized protein</fullName>
    </submittedName>
</protein>
<comment type="caution">
    <text evidence="1">The sequence shown here is derived from an EMBL/GenBank/DDBJ whole genome shotgun (WGS) entry which is preliminary data.</text>
</comment>
<proteinExistence type="predicted"/>
<dbReference type="AlphaFoldDB" id="A0A3M7RID1"/>
<evidence type="ECO:0000313" key="1">
    <source>
        <dbReference type="EMBL" id="RNA23045.1"/>
    </source>
</evidence>
<reference evidence="1 2" key="1">
    <citation type="journal article" date="2018" name="Sci. Rep.">
        <title>Genomic signatures of local adaptation to the degree of environmental predictability in rotifers.</title>
        <authorList>
            <person name="Franch-Gras L."/>
            <person name="Hahn C."/>
            <person name="Garcia-Roger E.M."/>
            <person name="Carmona M.J."/>
            <person name="Serra M."/>
            <person name="Gomez A."/>
        </authorList>
    </citation>
    <scope>NUCLEOTIDE SEQUENCE [LARGE SCALE GENOMIC DNA]</scope>
    <source>
        <strain evidence="1">HYR1</strain>
    </source>
</reference>
<accession>A0A3M7RID1</accession>
<dbReference type="EMBL" id="REGN01003358">
    <property type="protein sequence ID" value="RNA23045.1"/>
    <property type="molecule type" value="Genomic_DNA"/>
</dbReference>
<organism evidence="1 2">
    <name type="scientific">Brachionus plicatilis</name>
    <name type="common">Marine rotifer</name>
    <name type="synonym">Brachionus muelleri</name>
    <dbReference type="NCBI Taxonomy" id="10195"/>
    <lineage>
        <taxon>Eukaryota</taxon>
        <taxon>Metazoa</taxon>
        <taxon>Spiralia</taxon>
        <taxon>Gnathifera</taxon>
        <taxon>Rotifera</taxon>
        <taxon>Eurotatoria</taxon>
        <taxon>Monogononta</taxon>
        <taxon>Pseudotrocha</taxon>
        <taxon>Ploima</taxon>
        <taxon>Brachionidae</taxon>
        <taxon>Brachionus</taxon>
    </lineage>
</organism>
<name>A0A3M7RID1_BRAPC</name>